<evidence type="ECO:0000313" key="6">
    <source>
        <dbReference type="Proteomes" id="UP000678228"/>
    </source>
</evidence>
<reference evidence="5" key="1">
    <citation type="submission" date="2021-03" db="EMBL/GenBank/DDBJ databases">
        <title>Bacillus suaedae sp. nov., isolated from Suaeda aralocaspica.</title>
        <authorList>
            <person name="Lei R.F.R."/>
        </authorList>
    </citation>
    <scope>NUCLEOTIDE SEQUENCE</scope>
    <source>
        <strain evidence="5">YZJH907-2</strain>
    </source>
</reference>
<dbReference type="SUPFAM" id="SSF158499">
    <property type="entry name" value="DnaD domain-like"/>
    <property type="match status" value="1"/>
</dbReference>
<protein>
    <submittedName>
        <fullName evidence="5">DnaD domain-containing protein</fullName>
    </submittedName>
</protein>
<dbReference type="Gene3D" id="1.10.10.630">
    <property type="entry name" value="DnaD domain-like"/>
    <property type="match status" value="1"/>
</dbReference>
<accession>A0A940WY82</accession>
<dbReference type="AlphaFoldDB" id="A0A940WY82"/>
<dbReference type="RefSeq" id="WP_210596319.1">
    <property type="nucleotide sequence ID" value="NZ_JAGKSQ010000002.1"/>
</dbReference>
<dbReference type="Gene3D" id="1.10.10.10">
    <property type="entry name" value="Winged helix-like DNA-binding domain superfamily/Winged helix DNA-binding domain"/>
    <property type="match status" value="1"/>
</dbReference>
<feature type="region of interest" description="Disordered" evidence="2">
    <location>
        <begin position="204"/>
        <end position="234"/>
    </location>
</feature>
<organism evidence="5 6">
    <name type="scientific">Halalkalibacter suaedae</name>
    <dbReference type="NCBI Taxonomy" id="2822140"/>
    <lineage>
        <taxon>Bacteria</taxon>
        <taxon>Bacillati</taxon>
        <taxon>Bacillota</taxon>
        <taxon>Bacilli</taxon>
        <taxon>Bacillales</taxon>
        <taxon>Bacillaceae</taxon>
        <taxon>Halalkalibacter</taxon>
    </lineage>
</organism>
<dbReference type="InterPro" id="IPR006343">
    <property type="entry name" value="DnaB/C_C"/>
</dbReference>
<dbReference type="NCBIfam" id="TIGR01446">
    <property type="entry name" value="DnaD_dom"/>
    <property type="match status" value="1"/>
</dbReference>
<feature type="domain" description="DnaB/C C-terminal" evidence="3">
    <location>
        <begin position="130"/>
        <end position="202"/>
    </location>
</feature>
<dbReference type="PANTHER" id="PTHR37293">
    <property type="entry name" value="PHAGE REPLICATION PROTEIN-RELATED"/>
    <property type="match status" value="1"/>
</dbReference>
<keyword evidence="6" id="KW-1185">Reference proteome</keyword>
<name>A0A940WY82_9BACI</name>
<dbReference type="PANTHER" id="PTHR37293:SF6">
    <property type="entry name" value="DNA REPLICATION PROTEIN DNAD"/>
    <property type="match status" value="1"/>
</dbReference>
<dbReference type="InterPro" id="IPR036388">
    <property type="entry name" value="WH-like_DNA-bd_sf"/>
</dbReference>
<dbReference type="Pfam" id="PF07261">
    <property type="entry name" value="DnaB_2"/>
    <property type="match status" value="1"/>
</dbReference>
<gene>
    <name evidence="5" type="ORF">J7W16_05745</name>
</gene>
<dbReference type="InterPro" id="IPR053162">
    <property type="entry name" value="DnaD"/>
</dbReference>
<evidence type="ECO:0000259" key="4">
    <source>
        <dbReference type="Pfam" id="PF21984"/>
    </source>
</evidence>
<proteinExistence type="inferred from homology"/>
<evidence type="ECO:0000256" key="2">
    <source>
        <dbReference type="SAM" id="MobiDB-lite"/>
    </source>
</evidence>
<dbReference type="InterPro" id="IPR034829">
    <property type="entry name" value="DnaD-like_sf"/>
</dbReference>
<dbReference type="EMBL" id="JAGKSQ010000002">
    <property type="protein sequence ID" value="MBP3950631.1"/>
    <property type="molecule type" value="Genomic_DNA"/>
</dbReference>
<sequence>MDQKVISKWTTQRFLSIPTLLFKHYKEIGLKEDELVALLHIQSFIDEGDQFPTPELISDRMTLSMSDCAELLGRLIKHGFVSIEKKWDNEGILFEVFSLEPLWVKLLQLLKGEEQQVKERTQQEEEGQLFKRFEEEFSRPLSPIEVETLSMWLDQDHHSPTLIIAALRESVVSGKLNFRYIDRILFEWKRNNVQTLEQARAHGEKFRKYNQPARQEKSRARVESAPGFQWLDQS</sequence>
<dbReference type="InterPro" id="IPR053843">
    <property type="entry name" value="DnaD_N"/>
</dbReference>
<evidence type="ECO:0000313" key="5">
    <source>
        <dbReference type="EMBL" id="MBP3950631.1"/>
    </source>
</evidence>
<comment type="similarity">
    <text evidence="1">Belongs to the DnaB/DnaD family.</text>
</comment>
<evidence type="ECO:0000259" key="3">
    <source>
        <dbReference type="Pfam" id="PF07261"/>
    </source>
</evidence>
<comment type="caution">
    <text evidence="5">The sequence shown here is derived from an EMBL/GenBank/DDBJ whole genome shotgun (WGS) entry which is preliminary data.</text>
</comment>
<dbReference type="Pfam" id="PF21984">
    <property type="entry name" value="DnaD_N"/>
    <property type="match status" value="1"/>
</dbReference>
<feature type="domain" description="DnaD N-terminal" evidence="4">
    <location>
        <begin position="17"/>
        <end position="116"/>
    </location>
</feature>
<dbReference type="Proteomes" id="UP000678228">
    <property type="component" value="Unassembled WGS sequence"/>
</dbReference>
<evidence type="ECO:0000256" key="1">
    <source>
        <dbReference type="ARBA" id="ARBA00093462"/>
    </source>
</evidence>